<dbReference type="SMART" id="SM00184">
    <property type="entry name" value="RING"/>
    <property type="match status" value="1"/>
</dbReference>
<dbReference type="InterPro" id="IPR013083">
    <property type="entry name" value="Znf_RING/FYVE/PHD"/>
</dbReference>
<dbReference type="AlphaFoldDB" id="A0A8J5G5B8"/>
<dbReference type="GO" id="GO:0008270">
    <property type="term" value="F:zinc ion binding"/>
    <property type="evidence" value="ECO:0007669"/>
    <property type="project" value="UniProtKB-KW"/>
</dbReference>
<keyword evidence="1" id="KW-0479">Metal-binding</keyword>
<dbReference type="InterPro" id="IPR001841">
    <property type="entry name" value="Znf_RING"/>
</dbReference>
<gene>
    <name evidence="4" type="ORF">ZIOFF_046831</name>
</gene>
<dbReference type="PANTHER" id="PTHR31150">
    <property type="entry name" value="EXPRESSED PROTEIN"/>
    <property type="match status" value="1"/>
</dbReference>
<sequence>MDPSDPQWRTNSSYSPHLSRRWDCSSQSDELSNRVHEIPLTGCSFPLHSKSGRQTGDLNHHHSVSDGAVSYTGSPSDNLQARPWTPCTHRYDLGELSTLTRGAFSPTSARSGISQLSRPYKFKDISTLRDARPEASVFSKGSEGSVSVVNSIGSPFSPLESSRWPSTSKQPRQLSNRRSFISKPIYPLIFQNPVSDADISGIAEESPSGAKMPQEDNVTSPLWTERTLSPELKFHRALTELRKMETSPDLSMSSRREGFRWSNASSYDFRFDGDSAEIRDNIDVENQRCPINTAAYQKCELCKRSLHQKSPWSSNRIIRSGDMPVTGILPCHHVFHADCLEEITPKSQIHEPSCPVCLKAIGQEKPTSFSEPLHVALKSASNDQGMGVSSGAGTSSNLISHQIEEEMKRINSLAMPQHRASSMKNRIKKHFSFKSKTEKVLPGAKMFRRGN</sequence>
<dbReference type="Gene3D" id="3.30.40.10">
    <property type="entry name" value="Zinc/RING finger domain, C3HC4 (zinc finger)"/>
    <property type="match status" value="1"/>
</dbReference>
<protein>
    <recommendedName>
        <fullName evidence="3">RING-type domain-containing protein</fullName>
    </recommendedName>
</protein>
<feature type="compositionally biased region" description="Polar residues" evidence="2">
    <location>
        <begin position="7"/>
        <end position="16"/>
    </location>
</feature>
<keyword evidence="1" id="KW-0863">Zinc-finger</keyword>
<dbReference type="PANTHER" id="PTHR31150:SF2">
    <property type="entry name" value="RING_U-BOX SUPERFAMILY PROTEIN"/>
    <property type="match status" value="1"/>
</dbReference>
<evidence type="ECO:0000259" key="3">
    <source>
        <dbReference type="PROSITE" id="PS50089"/>
    </source>
</evidence>
<dbReference type="EMBL" id="JACMSC010000013">
    <property type="protein sequence ID" value="KAG6491890.1"/>
    <property type="molecule type" value="Genomic_DNA"/>
</dbReference>
<reference evidence="4 5" key="1">
    <citation type="submission" date="2020-08" db="EMBL/GenBank/DDBJ databases">
        <title>Plant Genome Project.</title>
        <authorList>
            <person name="Zhang R.-G."/>
        </authorList>
    </citation>
    <scope>NUCLEOTIDE SEQUENCE [LARGE SCALE GENOMIC DNA]</scope>
    <source>
        <tissue evidence="4">Rhizome</tissue>
    </source>
</reference>
<accession>A0A8J5G5B8</accession>
<dbReference type="Proteomes" id="UP000734854">
    <property type="component" value="Unassembled WGS sequence"/>
</dbReference>
<evidence type="ECO:0000313" key="5">
    <source>
        <dbReference type="Proteomes" id="UP000734854"/>
    </source>
</evidence>
<evidence type="ECO:0000313" key="4">
    <source>
        <dbReference type="EMBL" id="KAG6491890.1"/>
    </source>
</evidence>
<keyword evidence="5" id="KW-1185">Reference proteome</keyword>
<proteinExistence type="predicted"/>
<evidence type="ECO:0000256" key="1">
    <source>
        <dbReference type="PROSITE-ProRule" id="PRU00175"/>
    </source>
</evidence>
<dbReference type="PROSITE" id="PS50089">
    <property type="entry name" value="ZF_RING_2"/>
    <property type="match status" value="1"/>
</dbReference>
<evidence type="ECO:0000256" key="2">
    <source>
        <dbReference type="SAM" id="MobiDB-lite"/>
    </source>
</evidence>
<feature type="region of interest" description="Disordered" evidence="2">
    <location>
        <begin position="1"/>
        <end position="26"/>
    </location>
</feature>
<keyword evidence="1" id="KW-0862">Zinc</keyword>
<comment type="caution">
    <text evidence="4">The sequence shown here is derived from an EMBL/GenBank/DDBJ whole genome shotgun (WGS) entry which is preliminary data.</text>
</comment>
<feature type="domain" description="RING-type" evidence="3">
    <location>
        <begin position="299"/>
        <end position="357"/>
    </location>
</feature>
<dbReference type="SUPFAM" id="SSF57850">
    <property type="entry name" value="RING/U-box"/>
    <property type="match status" value="1"/>
</dbReference>
<name>A0A8J5G5B8_ZINOF</name>
<feature type="region of interest" description="Disordered" evidence="2">
    <location>
        <begin position="156"/>
        <end position="175"/>
    </location>
</feature>
<organism evidence="4 5">
    <name type="scientific">Zingiber officinale</name>
    <name type="common">Ginger</name>
    <name type="synonym">Amomum zingiber</name>
    <dbReference type="NCBI Taxonomy" id="94328"/>
    <lineage>
        <taxon>Eukaryota</taxon>
        <taxon>Viridiplantae</taxon>
        <taxon>Streptophyta</taxon>
        <taxon>Embryophyta</taxon>
        <taxon>Tracheophyta</taxon>
        <taxon>Spermatophyta</taxon>
        <taxon>Magnoliopsida</taxon>
        <taxon>Liliopsida</taxon>
        <taxon>Zingiberales</taxon>
        <taxon>Zingiberaceae</taxon>
        <taxon>Zingiber</taxon>
    </lineage>
</organism>